<dbReference type="Pfam" id="PF01546">
    <property type="entry name" value="Peptidase_M20"/>
    <property type="match status" value="1"/>
</dbReference>
<comment type="caution">
    <text evidence="9">The sequence shown here is derived from an EMBL/GenBank/DDBJ whole genome shotgun (WGS) entry which is preliminary data.</text>
</comment>
<evidence type="ECO:0000256" key="5">
    <source>
        <dbReference type="ARBA" id="ARBA00022801"/>
    </source>
</evidence>
<dbReference type="SUPFAM" id="SSF53187">
    <property type="entry name" value="Zn-dependent exopeptidases"/>
    <property type="match status" value="1"/>
</dbReference>
<keyword evidence="10" id="KW-1185">Reference proteome</keyword>
<dbReference type="InterPro" id="IPR050072">
    <property type="entry name" value="Peptidase_M20A"/>
</dbReference>
<evidence type="ECO:0000256" key="4">
    <source>
        <dbReference type="ARBA" id="ARBA00022723"/>
    </source>
</evidence>
<evidence type="ECO:0000256" key="7">
    <source>
        <dbReference type="ARBA" id="ARBA00022997"/>
    </source>
</evidence>
<proteinExistence type="inferred from homology"/>
<evidence type="ECO:0000256" key="2">
    <source>
        <dbReference type="ARBA" id="ARBA00006247"/>
    </source>
</evidence>
<keyword evidence="3" id="KW-0645">Protease</keyword>
<evidence type="ECO:0000256" key="8">
    <source>
        <dbReference type="ARBA" id="ARBA00023049"/>
    </source>
</evidence>
<dbReference type="InterPro" id="IPR010964">
    <property type="entry name" value="M20A_pepV-rel"/>
</dbReference>
<dbReference type="RefSeq" id="WP_349228964.1">
    <property type="nucleotide sequence ID" value="NZ_JBBMFJ010000009.1"/>
</dbReference>
<evidence type="ECO:0000256" key="6">
    <source>
        <dbReference type="ARBA" id="ARBA00022833"/>
    </source>
</evidence>
<keyword evidence="6" id="KW-0862">Zinc</keyword>
<keyword evidence="8" id="KW-0482">Metalloprotease</keyword>
<dbReference type="SUPFAM" id="SSF55031">
    <property type="entry name" value="Bacterial exopeptidase dimerisation domain"/>
    <property type="match status" value="1"/>
</dbReference>
<keyword evidence="7 9" id="KW-0224">Dipeptidase</keyword>
<dbReference type="PROSITE" id="PS00758">
    <property type="entry name" value="ARGE_DAPE_CPG2_1"/>
    <property type="match status" value="1"/>
</dbReference>
<dbReference type="EC" id="3.4.13.-" evidence="9"/>
<dbReference type="PANTHER" id="PTHR43808:SF31">
    <property type="entry name" value="N-ACETYL-L-CITRULLINE DEACETYLASE"/>
    <property type="match status" value="1"/>
</dbReference>
<reference evidence="9 10" key="1">
    <citation type="submission" date="2024-03" db="EMBL/GenBank/DDBJ databases">
        <title>Human intestinal bacterial collection.</title>
        <authorList>
            <person name="Pauvert C."/>
            <person name="Hitch T.C.A."/>
            <person name="Clavel T."/>
        </authorList>
    </citation>
    <scope>NUCLEOTIDE SEQUENCE [LARGE SCALE GENOMIC DNA]</scope>
    <source>
        <strain evidence="9 10">CLA-AP-H27</strain>
    </source>
</reference>
<keyword evidence="4" id="KW-0479">Metal-binding</keyword>
<comment type="similarity">
    <text evidence="2">Belongs to the peptidase M20A family.</text>
</comment>
<evidence type="ECO:0000313" key="9">
    <source>
        <dbReference type="EMBL" id="MEQ2562695.1"/>
    </source>
</evidence>
<dbReference type="InterPro" id="IPR002933">
    <property type="entry name" value="Peptidase_M20"/>
</dbReference>
<protein>
    <submittedName>
        <fullName evidence="9">Sapep family Mn(2+)-dependent dipeptidase</fullName>
        <ecNumber evidence="9">3.4.13.-</ecNumber>
    </submittedName>
</protein>
<comment type="cofactor">
    <cofactor evidence="1">
        <name>Zn(2+)</name>
        <dbReference type="ChEBI" id="CHEBI:29105"/>
    </cofactor>
</comment>
<name>A0ABV1HK72_9FIRM</name>
<dbReference type="GO" id="GO:0016805">
    <property type="term" value="F:dipeptidase activity"/>
    <property type="evidence" value="ECO:0007669"/>
    <property type="project" value="UniProtKB-KW"/>
</dbReference>
<organism evidence="9 10">
    <name type="scientific">Ventrimonas faecis</name>
    <dbReference type="NCBI Taxonomy" id="3133170"/>
    <lineage>
        <taxon>Bacteria</taxon>
        <taxon>Bacillati</taxon>
        <taxon>Bacillota</taxon>
        <taxon>Clostridia</taxon>
        <taxon>Lachnospirales</taxon>
        <taxon>Lachnospiraceae</taxon>
        <taxon>Ventrimonas</taxon>
    </lineage>
</organism>
<evidence type="ECO:0000256" key="3">
    <source>
        <dbReference type="ARBA" id="ARBA00022670"/>
    </source>
</evidence>
<dbReference type="NCBIfam" id="TIGR01887">
    <property type="entry name" value="dipeptidaselike"/>
    <property type="match status" value="1"/>
</dbReference>
<evidence type="ECO:0000256" key="1">
    <source>
        <dbReference type="ARBA" id="ARBA00001947"/>
    </source>
</evidence>
<dbReference type="InterPro" id="IPR036264">
    <property type="entry name" value="Bact_exopeptidase_dim_dom"/>
</dbReference>
<gene>
    <name evidence="9" type="ORF">WMO41_05920</name>
</gene>
<dbReference type="InterPro" id="IPR001261">
    <property type="entry name" value="ArgE/DapE_CS"/>
</dbReference>
<sequence>MYKPDESFKQTIDQWIEANQEDFVKDLAKLVAIPSISVENDGPWPFGEECKNVLDKATEIARGYGFTVVNHEYHCGSCVVPGTGEHPKRIGMFAHLDVVPLGDGWQYPPLGCTLKDGYLIGRGVGDNKGPAICALYALRFLKEHKIELKNDVMIYFGLSEETGMKDIEYFCKTQQIPDLCLVTDTNFPICYGEKGLLRAELNFQTEGNLVDFHAGSVVNVIPSKAEVLLSGVSLEEVKSQLGEQAALTVEADGPNVRITAAGVSRHAAFPEGAVNAVQVLAAALSGTTLLHGSCADAVKGLAELTSDFYGEGADIAFEDEASGKLTAVGSVVRMEEGNLKVLFDVRYSVTADGEEVSRRFGACSEKKGFSFKVTELSRPAYQPIDRPYIPLLCDICDDVLGKHYEPYTMGGGTYSRKLPVAVGFGPGVPDAVNPFESGHGQGHQPDECVPLQMLLNGLKTYIIALIELDKMM</sequence>
<dbReference type="EMBL" id="JBBMFJ010000009">
    <property type="protein sequence ID" value="MEQ2562695.1"/>
    <property type="molecule type" value="Genomic_DNA"/>
</dbReference>
<dbReference type="PANTHER" id="PTHR43808">
    <property type="entry name" value="ACETYLORNITHINE DEACETYLASE"/>
    <property type="match status" value="1"/>
</dbReference>
<dbReference type="Proteomes" id="UP001437460">
    <property type="component" value="Unassembled WGS sequence"/>
</dbReference>
<dbReference type="Gene3D" id="3.40.630.10">
    <property type="entry name" value="Zn peptidases"/>
    <property type="match status" value="1"/>
</dbReference>
<keyword evidence="5 9" id="KW-0378">Hydrolase</keyword>
<accession>A0ABV1HK72</accession>
<dbReference type="Gene3D" id="3.30.70.360">
    <property type="match status" value="2"/>
</dbReference>
<evidence type="ECO:0000313" key="10">
    <source>
        <dbReference type="Proteomes" id="UP001437460"/>
    </source>
</evidence>